<dbReference type="SUPFAM" id="SSF52540">
    <property type="entry name" value="P-loop containing nucleoside triphosphate hydrolases"/>
    <property type="match status" value="1"/>
</dbReference>
<dbReference type="AlphaFoldDB" id="A0AAF0WUU2"/>
<dbReference type="InterPro" id="IPR055414">
    <property type="entry name" value="LRR_R13L4/SHOC2-like"/>
</dbReference>
<dbReference type="KEGG" id="dcr:108216193"/>
<dbReference type="Gene3D" id="1.10.8.430">
    <property type="entry name" value="Helical domain of apoptotic protease-activating factors"/>
    <property type="match status" value="1"/>
</dbReference>
<name>A0AAF0WUU2_DAUCS</name>
<dbReference type="Gene3D" id="3.40.50.10140">
    <property type="entry name" value="Toll/interleukin-1 receptor homology (TIR) domain"/>
    <property type="match status" value="1"/>
</dbReference>
<keyword evidence="2" id="KW-0677">Repeat</keyword>
<dbReference type="GO" id="GO:0006952">
    <property type="term" value="P:defense response"/>
    <property type="evidence" value="ECO:0007669"/>
    <property type="project" value="UniProtKB-KW"/>
</dbReference>
<dbReference type="GO" id="GO:0007165">
    <property type="term" value="P:signal transduction"/>
    <property type="evidence" value="ECO:0007669"/>
    <property type="project" value="InterPro"/>
</dbReference>
<reference evidence="6" key="2">
    <citation type="submission" date="2022-03" db="EMBL/GenBank/DDBJ databases">
        <title>Draft title - Genomic analysis of global carrot germplasm unveils the trajectory of domestication and the origin of high carotenoid orange carrot.</title>
        <authorList>
            <person name="Iorizzo M."/>
            <person name="Ellison S."/>
            <person name="Senalik D."/>
            <person name="Macko-Podgorni A."/>
            <person name="Grzebelus D."/>
            <person name="Bostan H."/>
            <person name="Rolling W."/>
            <person name="Curaba J."/>
            <person name="Simon P."/>
        </authorList>
    </citation>
    <scope>NUCLEOTIDE SEQUENCE</scope>
    <source>
        <tissue evidence="6">Leaf</tissue>
    </source>
</reference>
<dbReference type="InterPro" id="IPR003591">
    <property type="entry name" value="Leu-rich_rpt_typical-subtyp"/>
</dbReference>
<dbReference type="SMART" id="SM00382">
    <property type="entry name" value="AAA"/>
    <property type="match status" value="1"/>
</dbReference>
<keyword evidence="1" id="KW-0433">Leucine-rich repeat</keyword>
<dbReference type="SMART" id="SM00255">
    <property type="entry name" value="TIR"/>
    <property type="match status" value="1"/>
</dbReference>
<dbReference type="SUPFAM" id="SSF52200">
    <property type="entry name" value="Toll/Interleukin receptor TIR domain"/>
    <property type="match status" value="1"/>
</dbReference>
<dbReference type="Gene3D" id="3.80.10.10">
    <property type="entry name" value="Ribonuclease Inhibitor"/>
    <property type="match status" value="3"/>
</dbReference>
<evidence type="ECO:0000256" key="4">
    <source>
        <dbReference type="ARBA" id="ARBA00023027"/>
    </source>
</evidence>
<keyword evidence="7" id="KW-1185">Reference proteome</keyword>
<dbReference type="InterPro" id="IPR003593">
    <property type="entry name" value="AAA+_ATPase"/>
</dbReference>
<reference evidence="6" key="1">
    <citation type="journal article" date="2016" name="Nat. Genet.">
        <title>A high-quality carrot genome assembly provides new insights into carotenoid accumulation and asterid genome evolution.</title>
        <authorList>
            <person name="Iorizzo M."/>
            <person name="Ellison S."/>
            <person name="Senalik D."/>
            <person name="Zeng P."/>
            <person name="Satapoomin P."/>
            <person name="Huang J."/>
            <person name="Bowman M."/>
            <person name="Iovene M."/>
            <person name="Sanseverino W."/>
            <person name="Cavagnaro P."/>
            <person name="Yildiz M."/>
            <person name="Macko-Podgorni A."/>
            <person name="Moranska E."/>
            <person name="Grzebelus E."/>
            <person name="Grzebelus D."/>
            <person name="Ashrafi H."/>
            <person name="Zheng Z."/>
            <person name="Cheng S."/>
            <person name="Spooner D."/>
            <person name="Van Deynze A."/>
            <person name="Simon P."/>
        </authorList>
    </citation>
    <scope>NUCLEOTIDE SEQUENCE</scope>
    <source>
        <tissue evidence="6">Leaf</tissue>
    </source>
</reference>
<dbReference type="Pfam" id="PF00931">
    <property type="entry name" value="NB-ARC"/>
    <property type="match status" value="1"/>
</dbReference>
<dbReference type="InterPro" id="IPR027417">
    <property type="entry name" value="P-loop_NTPase"/>
</dbReference>
<dbReference type="Proteomes" id="UP000077755">
    <property type="component" value="Chromosome 4"/>
</dbReference>
<dbReference type="InterPro" id="IPR044974">
    <property type="entry name" value="Disease_R_plants"/>
</dbReference>
<keyword evidence="4" id="KW-0520">NAD</keyword>
<dbReference type="SUPFAM" id="SSF52058">
    <property type="entry name" value="L domain-like"/>
    <property type="match status" value="2"/>
</dbReference>
<dbReference type="InterPro" id="IPR000157">
    <property type="entry name" value="TIR_dom"/>
</dbReference>
<feature type="domain" description="TIR" evidence="5">
    <location>
        <begin position="29"/>
        <end position="212"/>
    </location>
</feature>
<accession>A0AAF0WUU2</accession>
<dbReference type="PANTHER" id="PTHR11017">
    <property type="entry name" value="LEUCINE-RICH REPEAT-CONTAINING PROTEIN"/>
    <property type="match status" value="1"/>
</dbReference>
<dbReference type="InterPro" id="IPR042197">
    <property type="entry name" value="Apaf_helical"/>
</dbReference>
<evidence type="ECO:0000256" key="3">
    <source>
        <dbReference type="ARBA" id="ARBA00022821"/>
    </source>
</evidence>
<dbReference type="GO" id="GO:0043531">
    <property type="term" value="F:ADP binding"/>
    <property type="evidence" value="ECO:0007669"/>
    <property type="project" value="InterPro"/>
</dbReference>
<evidence type="ECO:0000256" key="1">
    <source>
        <dbReference type="ARBA" id="ARBA00022614"/>
    </source>
</evidence>
<keyword evidence="3" id="KW-0611">Plant defense</keyword>
<dbReference type="InterPro" id="IPR032675">
    <property type="entry name" value="LRR_dom_sf"/>
</dbReference>
<dbReference type="PROSITE" id="PS50104">
    <property type="entry name" value="TIR"/>
    <property type="match status" value="1"/>
</dbReference>
<gene>
    <name evidence="6" type="ORF">DCAR_0415233</name>
</gene>
<dbReference type="PANTHER" id="PTHR11017:SF271">
    <property type="entry name" value="DISEASE RESISTANCE PROTEIN (TIR-NBS-LRR CLASS) FAMILY"/>
    <property type="match status" value="1"/>
</dbReference>
<sequence length="1104" mass="124373">MATVISQTSQTSVSYSVASNSSQIQSSVTSWDVFLSFRGEDTRFKFTSHLYAALQGHGIRTFMDDPELRTGEVISAGLLQAIQESKTYIIVLSENYASSPWCLDELVEIYKCYERMKRLVIVVFYNVDPSAVRQQTGSFKKAFKKHETCSKPGCFRKASKERRIRSAAKMDKVKQWRLALTNVAGFSGKSISAKRSEADIINEIIDVILRHVNLRTLDVAKYPIGLDSRVKGIAESLNTSRKGVIKIGIYGMGGVGKTTLAKALYNQLLLGSFQGSCFLANVSEVLETAKGLVSLQEQLINDVLKNNKKIEVHNVEEGTMFIRERICSAKVLIIIDDIDNLKQYESLAGVPFASGSVVIITTRDEEILDKIEVEPRHRYRVNELDDAQSLALFTKHAFGNAKPNTSLMVYFEDILRHAGGLPLALEVFGSNLFNQSEDGWRWFRDRLKRVPIDDVAKKLMISFDALKLIDPLLQDIFVDIACFFVGCKKKDVVGILETCYTFVNHNIDVLKKKCLLTINNEDELGMHDLLQDMGQEVARNGSFNEPGKHSRLWELENIYDVLKKDKGTEAIKGIIHTDIQYQDTLEEVSITTKAFKRMSKLRLLYLNNVNLTGSFEQVFEDLRWFFWGFCPLKHLPLEFHPQKLAVLLLPYSGIRTWELDTVFEKLMTLDMSYSLHLSATPDFTRTPYLETLILEGCENLVEVHISIGSLVRLVSLNLYDCKKLRSLPDTICNLRALEVLSIGYCSSLEALPTELGNIKSLKELNAKGLTICKLPDSIGHLRKLVKLVLNYTENLETLPDSICNLRSLEVLRVSICSRREALPTELGNIETLKQLDARGLNVSNLPDSIGRLSNLVKLNLSSNLYIETLPDTFCNLRALEVLSIDNCRFLEALPIDFGNVESLTKLNAERLTILKLPDSIGNLGKLVELRLSYNFNLETLPDTICNLRSLEILDITRCEKLTTLPDQLWQLSSLRELEARGAIMLKNLPVIESSQTALSLQMLNLSETPVTALPSGISQLSKLDYIDLTNCRQLWSIPRFPANVKQIWAAGCTSLKRLPNLSNLKQLEILELRHCTGLTEIQGLKELHSIKRLDLPGSNSFLLT</sequence>
<evidence type="ECO:0000313" key="7">
    <source>
        <dbReference type="Proteomes" id="UP000077755"/>
    </source>
</evidence>
<evidence type="ECO:0000313" key="6">
    <source>
        <dbReference type="EMBL" id="WOG95904.1"/>
    </source>
</evidence>
<dbReference type="Gene3D" id="3.40.50.300">
    <property type="entry name" value="P-loop containing nucleotide triphosphate hydrolases"/>
    <property type="match status" value="1"/>
</dbReference>
<protein>
    <recommendedName>
        <fullName evidence="5">TIR domain-containing protein</fullName>
    </recommendedName>
</protein>
<dbReference type="PRINTS" id="PR00364">
    <property type="entry name" value="DISEASERSIST"/>
</dbReference>
<dbReference type="FunFam" id="3.40.50.10140:FF:000007">
    <property type="entry name" value="Disease resistance protein (TIR-NBS-LRR class)"/>
    <property type="match status" value="1"/>
</dbReference>
<dbReference type="GO" id="GO:0051707">
    <property type="term" value="P:response to other organism"/>
    <property type="evidence" value="ECO:0007669"/>
    <property type="project" value="UniProtKB-ARBA"/>
</dbReference>
<proteinExistence type="predicted"/>
<dbReference type="EMBL" id="CP093346">
    <property type="protein sequence ID" value="WOG95904.1"/>
    <property type="molecule type" value="Genomic_DNA"/>
</dbReference>
<dbReference type="InterPro" id="IPR002182">
    <property type="entry name" value="NB-ARC"/>
</dbReference>
<dbReference type="Pfam" id="PF01582">
    <property type="entry name" value="TIR"/>
    <property type="match status" value="1"/>
</dbReference>
<organism evidence="6 7">
    <name type="scientific">Daucus carota subsp. sativus</name>
    <name type="common">Carrot</name>
    <dbReference type="NCBI Taxonomy" id="79200"/>
    <lineage>
        <taxon>Eukaryota</taxon>
        <taxon>Viridiplantae</taxon>
        <taxon>Streptophyta</taxon>
        <taxon>Embryophyta</taxon>
        <taxon>Tracheophyta</taxon>
        <taxon>Spermatophyta</taxon>
        <taxon>Magnoliopsida</taxon>
        <taxon>eudicotyledons</taxon>
        <taxon>Gunneridae</taxon>
        <taxon>Pentapetalae</taxon>
        <taxon>asterids</taxon>
        <taxon>campanulids</taxon>
        <taxon>Apiales</taxon>
        <taxon>Apiaceae</taxon>
        <taxon>Apioideae</taxon>
        <taxon>Scandiceae</taxon>
        <taxon>Daucinae</taxon>
        <taxon>Daucus</taxon>
        <taxon>Daucus sect. Daucus</taxon>
    </lineage>
</organism>
<dbReference type="InterPro" id="IPR035897">
    <property type="entry name" value="Toll_tir_struct_dom_sf"/>
</dbReference>
<evidence type="ECO:0000259" key="5">
    <source>
        <dbReference type="PROSITE" id="PS50104"/>
    </source>
</evidence>
<evidence type="ECO:0000256" key="2">
    <source>
        <dbReference type="ARBA" id="ARBA00022737"/>
    </source>
</evidence>
<dbReference type="InterPro" id="IPR058192">
    <property type="entry name" value="WHD_ROQ1-like"/>
</dbReference>
<dbReference type="Pfam" id="PF23282">
    <property type="entry name" value="WHD_ROQ1"/>
    <property type="match status" value="1"/>
</dbReference>
<dbReference type="SMART" id="SM00369">
    <property type="entry name" value="LRR_TYP"/>
    <property type="match status" value="6"/>
</dbReference>
<dbReference type="Pfam" id="PF23598">
    <property type="entry name" value="LRR_14"/>
    <property type="match status" value="1"/>
</dbReference>